<sequence>MGSITGKSSSAAIGTPIDGRAVALLSNGAYSVLLTSAGAGYGSWRDIDVTRWREDGTRDCWGQFCYVRDLTDKSYFSAGKQPAFRLENTYEHSFRGDRAEFRCCAGDIVVAWSVCVAPDSNAEVRLFDVTNQGTKPRDLELTSYAEICLNNRRADSAHPAFAKLFIETRFDAKTGALFARRRPRSPEDAPLWAVHVSALSTTALGPLKFETDRRRFLGRGRTTANPLALSDEAAQLSGTTGPVLDPIFCLRRRVRVPPGSTVRVAFTTGAADSAATAMAIAERYSSISEAENAFLQVGVALDQTSVDPDVTEGEIDVAYSLINNIVFANPSARPSGAVLAKPMSRTALTSRGIHSDPPIVVVTLEENSDGALLDEVLRAHRFISRRGLRFNLVLVDGRDAQACLELAAALAGPQAEFLGKPGGIHLVPAATLSEMETTTLAAAARVSLSSGNGSLGDQLKSGRRIAISHEASPIIRRASIQRFTEADTNLQHWNGFGGFSADGREYVIHVNGAKKQTPMPWCNVIANPEFGCLTSESGLGYTWAGNSQLNRLTPWSNDPISDPPGEVIYLRDEDSAEYWTPTPLPLGAGETATVRHGPGYSCYESDIGSLHQELTVHVSSKDPVKIIRLELRNGGDRPRRLTATYYVEWVLGSLREDAITHVLCEHDPRSGAIIARNAWEGWFSDKLAFAGANRPMRSATCSRSQFLGALGSITRPAWLADQTQEDDLHSPCDPCAALTVEVLIAPNESSQVVFVLGQGDSLDQVRALMGDYCRPRRAQDDLDIASRKWADILETIAVRTPDNRFDLMMNHWLLYQVLSCRVWARSAFYQSGGAYGFRDQLQDVMALVYAAPSETRLQILRASSRQFWEGDVQHWWHPPSGVGVRTRMTDDLYFLPLVAHHYVSTTGDASVLDEVVPYITSPVLNDDEHEAYGEPGVSEKVGTVYDHCLRALHHGFRLGRHGLPLMGTGDWNDGMNRVGSDGKGESVWNGWFFLTVLNAFSEIADERDDDVNASWCRESAEQLRMALEANAWDGGWYRRAYFDDGTPLGSSRNDECQIDAIPQAWAVISGVANEERASKAMSAVWDRLVRADDKLIQLFDPPFDKGKLQPGYIKGYVPGIRENGGQYTHAAAWVVLATALRGDGDRAFWLWNLINPITHGLSEEDVQRYMVEPYVVSADVYGAAPHTGRGGWTWYTGSAAWLYRVGLEALLGIRREGQHLSIDPCIPKSWPGYELDFRLGSATYRLKVDNAAGTGRGVRALVMDGRQFTGGKVPFVDDGRVHDVQVALG</sequence>
<dbReference type="SUPFAM" id="SSF48208">
    <property type="entry name" value="Six-hairpin glycosidases"/>
    <property type="match status" value="1"/>
</dbReference>
<evidence type="ECO:0000256" key="2">
    <source>
        <dbReference type="ARBA" id="ARBA00022679"/>
    </source>
</evidence>
<dbReference type="PANTHER" id="PTHR37469">
    <property type="entry name" value="CELLOBIONIC ACID PHOSPHORYLASE-RELATED"/>
    <property type="match status" value="1"/>
</dbReference>
<reference evidence="5 6" key="1">
    <citation type="submission" date="2020-01" db="EMBL/GenBank/DDBJ databases">
        <title>Draft genome assembly of Ensifer adhaerens T173.</title>
        <authorList>
            <person name="Craig J.E."/>
            <person name="Stinchcombe J.R."/>
        </authorList>
    </citation>
    <scope>NUCLEOTIDE SEQUENCE [LARGE SCALE GENOMIC DNA]</scope>
    <source>
        <strain evidence="5 6">T173</strain>
    </source>
</reference>
<dbReference type="GO" id="GO:0016757">
    <property type="term" value="F:glycosyltransferase activity"/>
    <property type="evidence" value="ECO:0007669"/>
    <property type="project" value="UniProtKB-KW"/>
</dbReference>
<dbReference type="Pfam" id="PF06165">
    <property type="entry name" value="GH94_b-supersand"/>
    <property type="match status" value="2"/>
</dbReference>
<dbReference type="InterPro" id="IPR052047">
    <property type="entry name" value="GH94_Enzymes"/>
</dbReference>
<dbReference type="InterPro" id="IPR010383">
    <property type="entry name" value="Glyco_hydrolase_94_b-supersand"/>
</dbReference>
<feature type="domain" description="Glycosyl hydrolase 94 supersandwich" evidence="3">
    <location>
        <begin position="21"/>
        <end position="286"/>
    </location>
</feature>
<dbReference type="SUPFAM" id="SSF74650">
    <property type="entry name" value="Galactose mutarotase-like"/>
    <property type="match status" value="2"/>
</dbReference>
<dbReference type="EMBL" id="WXFA01000075">
    <property type="protein sequence ID" value="MBM3096172.1"/>
    <property type="molecule type" value="Genomic_DNA"/>
</dbReference>
<protein>
    <submittedName>
        <fullName evidence="5">Glycosyl transferase</fullName>
    </submittedName>
</protein>
<name>A0AAW4FXV8_9HYPH</name>
<evidence type="ECO:0000259" key="4">
    <source>
        <dbReference type="Pfam" id="PF17167"/>
    </source>
</evidence>
<organism evidence="5 6">
    <name type="scientific">Ensifer canadensis</name>
    <dbReference type="NCBI Taxonomy" id="555315"/>
    <lineage>
        <taxon>Bacteria</taxon>
        <taxon>Pseudomonadati</taxon>
        <taxon>Pseudomonadota</taxon>
        <taxon>Alphaproteobacteria</taxon>
        <taxon>Hyphomicrobiales</taxon>
        <taxon>Rhizobiaceae</taxon>
        <taxon>Sinorhizobium/Ensifer group</taxon>
        <taxon>Ensifer</taxon>
    </lineage>
</organism>
<feature type="domain" description="Glycosyl hydrolase 94 supersandwich" evidence="3">
    <location>
        <begin position="504"/>
        <end position="773"/>
    </location>
</feature>
<dbReference type="Proteomes" id="UP000744980">
    <property type="component" value="Unassembled WGS sequence"/>
</dbReference>
<dbReference type="InterPro" id="IPR008928">
    <property type="entry name" value="6-hairpin_glycosidase_sf"/>
</dbReference>
<proteinExistence type="predicted"/>
<dbReference type="GO" id="GO:0030246">
    <property type="term" value="F:carbohydrate binding"/>
    <property type="evidence" value="ECO:0007669"/>
    <property type="project" value="InterPro"/>
</dbReference>
<dbReference type="Gene3D" id="2.60.420.10">
    <property type="entry name" value="Maltose phosphorylase, domain 3"/>
    <property type="match status" value="1"/>
</dbReference>
<dbReference type="CDD" id="cd11753">
    <property type="entry name" value="GH94N_ChvB_NdvB_2_like"/>
    <property type="match status" value="1"/>
</dbReference>
<dbReference type="SMART" id="SM01068">
    <property type="entry name" value="CBM_X"/>
    <property type="match status" value="2"/>
</dbReference>
<dbReference type="InterPro" id="IPR033432">
    <property type="entry name" value="GH94_catalytic"/>
</dbReference>
<keyword evidence="2 5" id="KW-0808">Transferase</keyword>
<dbReference type="Gene3D" id="1.50.10.10">
    <property type="match status" value="1"/>
</dbReference>
<keyword evidence="1" id="KW-0328">Glycosyltransferase</keyword>
<dbReference type="InterPro" id="IPR037820">
    <property type="entry name" value="GH94N_NdvB"/>
</dbReference>
<feature type="domain" description="Glycosyl hydrolase 94 catalytic" evidence="4">
    <location>
        <begin position="789"/>
        <end position="1212"/>
    </location>
</feature>
<gene>
    <name evidence="5" type="ORF">GFB56_36550</name>
</gene>
<dbReference type="Pfam" id="PF17167">
    <property type="entry name" value="Glyco_hydro_94"/>
    <property type="match status" value="1"/>
</dbReference>
<evidence type="ECO:0000256" key="1">
    <source>
        <dbReference type="ARBA" id="ARBA00022676"/>
    </source>
</evidence>
<keyword evidence="6" id="KW-1185">Reference proteome</keyword>
<evidence type="ECO:0000259" key="3">
    <source>
        <dbReference type="Pfam" id="PF06165"/>
    </source>
</evidence>
<evidence type="ECO:0000313" key="6">
    <source>
        <dbReference type="Proteomes" id="UP000744980"/>
    </source>
</evidence>
<dbReference type="GO" id="GO:0005975">
    <property type="term" value="P:carbohydrate metabolic process"/>
    <property type="evidence" value="ECO:0007669"/>
    <property type="project" value="InterPro"/>
</dbReference>
<dbReference type="RefSeq" id="WP_203530097.1">
    <property type="nucleotide sequence ID" value="NZ_CP083371.1"/>
</dbReference>
<dbReference type="InterPro" id="IPR037824">
    <property type="entry name" value="GH94N_2_NdvB"/>
</dbReference>
<accession>A0AAW4FXV8</accession>
<comment type="caution">
    <text evidence="5">The sequence shown here is derived from an EMBL/GenBank/DDBJ whole genome shotgun (WGS) entry which is preliminary data.</text>
</comment>
<dbReference type="PANTHER" id="PTHR37469:SF2">
    <property type="entry name" value="CELLOBIONIC ACID PHOSPHORYLASE"/>
    <property type="match status" value="1"/>
</dbReference>
<dbReference type="InterPro" id="IPR012341">
    <property type="entry name" value="6hp_glycosidase-like_sf"/>
</dbReference>
<evidence type="ECO:0000313" key="5">
    <source>
        <dbReference type="EMBL" id="MBM3096172.1"/>
    </source>
</evidence>
<dbReference type="InterPro" id="IPR011013">
    <property type="entry name" value="Gal_mutarotase_sf_dom"/>
</dbReference>
<dbReference type="Gene3D" id="2.70.98.40">
    <property type="entry name" value="Glycoside hydrolase, family 65, N-terminal domain"/>
    <property type="match status" value="2"/>
</dbReference>
<dbReference type="CDD" id="cd11756">
    <property type="entry name" value="GH94N_ChvB_NdvB_1_like"/>
    <property type="match status" value="1"/>
</dbReference>
<dbReference type="InterPro" id="IPR037018">
    <property type="entry name" value="GH65_N"/>
</dbReference>